<evidence type="ECO:0000256" key="8">
    <source>
        <dbReference type="ARBA" id="ARBA00039149"/>
    </source>
</evidence>
<keyword evidence="6 10" id="KW-0067">ATP-binding</keyword>
<keyword evidence="4 10" id="KW-0547">Nucleotide-binding</keyword>
<comment type="catalytic activity">
    <reaction evidence="9 10">
        <text>7-carboxy-7-carbaguanine + NH4(+) + 2 ATP = 7-cyano-7-carbaguanine + 2 AMP + 2 diphosphate + 2 H(+)</text>
        <dbReference type="Rhea" id="RHEA:27982"/>
        <dbReference type="ChEBI" id="CHEBI:15378"/>
        <dbReference type="ChEBI" id="CHEBI:28938"/>
        <dbReference type="ChEBI" id="CHEBI:30616"/>
        <dbReference type="ChEBI" id="CHEBI:33019"/>
        <dbReference type="ChEBI" id="CHEBI:45075"/>
        <dbReference type="ChEBI" id="CHEBI:61036"/>
        <dbReference type="ChEBI" id="CHEBI:456215"/>
        <dbReference type="EC" id="6.3.4.20"/>
    </reaction>
</comment>
<feature type="binding site" evidence="10">
    <location>
        <begin position="9"/>
        <end position="19"/>
    </location>
    <ligand>
        <name>ATP</name>
        <dbReference type="ChEBI" id="CHEBI:30616"/>
    </ligand>
</feature>
<accession>A0A1W1XQG3</accession>
<evidence type="ECO:0000256" key="7">
    <source>
        <dbReference type="ARBA" id="ARBA00037993"/>
    </source>
</evidence>
<comment type="similarity">
    <text evidence="7 10">Belongs to the QueC family.</text>
</comment>
<keyword evidence="5 10" id="KW-0862">Zinc</keyword>
<dbReference type="NCBIfam" id="TIGR00364">
    <property type="entry name" value="7-cyano-7-deazaguanine synthase QueC"/>
    <property type="match status" value="1"/>
</dbReference>
<dbReference type="STRING" id="1121291.SAMN02745134_02716"/>
<evidence type="ECO:0000256" key="4">
    <source>
        <dbReference type="ARBA" id="ARBA00022741"/>
    </source>
</evidence>
<evidence type="ECO:0000313" key="12">
    <source>
        <dbReference type="Proteomes" id="UP000192468"/>
    </source>
</evidence>
<dbReference type="Proteomes" id="UP000192468">
    <property type="component" value="Unassembled WGS sequence"/>
</dbReference>
<dbReference type="CDD" id="cd01995">
    <property type="entry name" value="QueC-like"/>
    <property type="match status" value="1"/>
</dbReference>
<comment type="pathway">
    <text evidence="1 10">Purine metabolism; 7-cyano-7-deazaguanine biosynthesis.</text>
</comment>
<dbReference type="PANTHER" id="PTHR42914">
    <property type="entry name" value="7-CYANO-7-DEAZAGUANINE SYNTHASE"/>
    <property type="match status" value="1"/>
</dbReference>
<evidence type="ECO:0000256" key="10">
    <source>
        <dbReference type="HAMAP-Rule" id="MF_01633"/>
    </source>
</evidence>
<dbReference type="GO" id="GO:0008270">
    <property type="term" value="F:zinc ion binding"/>
    <property type="evidence" value="ECO:0007669"/>
    <property type="project" value="UniProtKB-UniRule"/>
</dbReference>
<feature type="binding site" evidence="10">
    <location>
        <position position="199"/>
    </location>
    <ligand>
        <name>Zn(2+)</name>
        <dbReference type="ChEBI" id="CHEBI:29105"/>
    </ligand>
</feature>
<evidence type="ECO:0000256" key="5">
    <source>
        <dbReference type="ARBA" id="ARBA00022833"/>
    </source>
</evidence>
<reference evidence="11 12" key="1">
    <citation type="submission" date="2017-04" db="EMBL/GenBank/DDBJ databases">
        <authorList>
            <person name="Afonso C.L."/>
            <person name="Miller P.J."/>
            <person name="Scott M.A."/>
            <person name="Spackman E."/>
            <person name="Goraichik I."/>
            <person name="Dimitrov K.M."/>
            <person name="Suarez D.L."/>
            <person name="Swayne D.E."/>
        </authorList>
    </citation>
    <scope>NUCLEOTIDE SEQUENCE [LARGE SCALE GENOMIC DNA]</scope>
    <source>
        <strain evidence="11 12">DSM 12555</strain>
    </source>
</reference>
<evidence type="ECO:0000256" key="3">
    <source>
        <dbReference type="ARBA" id="ARBA00022723"/>
    </source>
</evidence>
<feature type="binding site" evidence="10">
    <location>
        <position position="191"/>
    </location>
    <ligand>
        <name>Zn(2+)</name>
        <dbReference type="ChEBI" id="CHEBI:29105"/>
    </ligand>
</feature>
<comment type="function">
    <text evidence="10">Catalyzes the ATP-dependent conversion of 7-carboxy-7-deazaguanine (CDG) to 7-cyano-7-deazaguanine (preQ(0)).</text>
</comment>
<dbReference type="InterPro" id="IPR018317">
    <property type="entry name" value="QueC"/>
</dbReference>
<feature type="binding site" evidence="10">
    <location>
        <position position="205"/>
    </location>
    <ligand>
        <name>Zn(2+)</name>
        <dbReference type="ChEBI" id="CHEBI:29105"/>
    </ligand>
</feature>
<keyword evidence="2 10" id="KW-0436">Ligase</keyword>
<comment type="subunit">
    <text evidence="10">Homodimer.</text>
</comment>
<dbReference type="PIRSF" id="PIRSF006293">
    <property type="entry name" value="ExsB"/>
    <property type="match status" value="1"/>
</dbReference>
<dbReference type="EMBL" id="FWXH01000011">
    <property type="protein sequence ID" value="SMC26114.1"/>
    <property type="molecule type" value="Genomic_DNA"/>
</dbReference>
<dbReference type="AlphaFoldDB" id="A0A1W1XQG3"/>
<dbReference type="GO" id="GO:0008616">
    <property type="term" value="P:tRNA queuosine(34) biosynthetic process"/>
    <property type="evidence" value="ECO:0007669"/>
    <property type="project" value="UniProtKB-UniRule"/>
</dbReference>
<dbReference type="SUPFAM" id="SSF52402">
    <property type="entry name" value="Adenine nucleotide alpha hydrolases-like"/>
    <property type="match status" value="1"/>
</dbReference>
<dbReference type="EC" id="6.3.4.20" evidence="8 10"/>
<organism evidence="11 12">
    <name type="scientific">Clostridium acidisoli DSM 12555</name>
    <dbReference type="NCBI Taxonomy" id="1121291"/>
    <lineage>
        <taxon>Bacteria</taxon>
        <taxon>Bacillati</taxon>
        <taxon>Bacillota</taxon>
        <taxon>Clostridia</taxon>
        <taxon>Eubacteriales</taxon>
        <taxon>Clostridiaceae</taxon>
        <taxon>Clostridium</taxon>
    </lineage>
</organism>
<proteinExistence type="inferred from homology"/>
<feature type="binding site" evidence="10">
    <location>
        <position position="202"/>
    </location>
    <ligand>
        <name>Zn(2+)</name>
        <dbReference type="ChEBI" id="CHEBI:29105"/>
    </ligand>
</feature>
<name>A0A1W1XQG3_9CLOT</name>
<keyword evidence="3 10" id="KW-0479">Metal-binding</keyword>
<dbReference type="HAMAP" id="MF_01633">
    <property type="entry name" value="QueC"/>
    <property type="match status" value="1"/>
</dbReference>
<dbReference type="InterPro" id="IPR014729">
    <property type="entry name" value="Rossmann-like_a/b/a_fold"/>
</dbReference>
<evidence type="ECO:0000256" key="9">
    <source>
        <dbReference type="ARBA" id="ARBA00047890"/>
    </source>
</evidence>
<protein>
    <recommendedName>
        <fullName evidence="8 10">7-cyano-7-deazaguanine synthase</fullName>
        <ecNumber evidence="8 10">6.3.4.20</ecNumber>
    </recommendedName>
    <alternativeName>
        <fullName evidence="10">7-cyano-7-carbaguanine synthase</fullName>
    </alternativeName>
    <alternativeName>
        <fullName evidence="10">PreQ(0) synthase</fullName>
    </alternativeName>
    <alternativeName>
        <fullName evidence="10">Queuosine biosynthesis protein QueC</fullName>
    </alternativeName>
</protein>
<dbReference type="GO" id="GO:0016879">
    <property type="term" value="F:ligase activity, forming carbon-nitrogen bonds"/>
    <property type="evidence" value="ECO:0007669"/>
    <property type="project" value="UniProtKB-UniRule"/>
</dbReference>
<keyword evidence="10" id="KW-0671">Queuosine biosynthesis</keyword>
<dbReference type="Pfam" id="PF06508">
    <property type="entry name" value="QueC"/>
    <property type="match status" value="1"/>
</dbReference>
<evidence type="ECO:0000256" key="2">
    <source>
        <dbReference type="ARBA" id="ARBA00022598"/>
    </source>
</evidence>
<sequence>MMKKAVVLLSGGLDSSTAMYLAKSEGYEVHAMSFNYGQRHKKEIEFAKKIAEKAGVKEHIIVKTNMNAWGGSALTDSNIDVPKGDLENEEIPVTYVPARNMIFLSYAASYAEAIGAQDIFIGVSQVDYSGYVDCRKEFIDAMENSINLGTVCAVKDNRKIKIHAPFMYMTKSEEIQLGMKLGVDYSLTWTCYNGYEKACGECDSCKLRLNAFKEAGYKDPVEYFN</sequence>
<evidence type="ECO:0000313" key="11">
    <source>
        <dbReference type="EMBL" id="SMC26114.1"/>
    </source>
</evidence>
<comment type="cofactor">
    <cofactor evidence="10">
        <name>Zn(2+)</name>
        <dbReference type="ChEBI" id="CHEBI:29105"/>
    </cofactor>
    <text evidence="10">Binds 1 zinc ion per subunit.</text>
</comment>
<evidence type="ECO:0000256" key="1">
    <source>
        <dbReference type="ARBA" id="ARBA00005061"/>
    </source>
</evidence>
<dbReference type="PANTHER" id="PTHR42914:SF1">
    <property type="entry name" value="7-CYANO-7-DEAZAGUANINE SYNTHASE"/>
    <property type="match status" value="1"/>
</dbReference>
<dbReference type="UniPathway" id="UPA00391"/>
<dbReference type="GO" id="GO:0005524">
    <property type="term" value="F:ATP binding"/>
    <property type="evidence" value="ECO:0007669"/>
    <property type="project" value="UniProtKB-UniRule"/>
</dbReference>
<dbReference type="Gene3D" id="3.40.50.620">
    <property type="entry name" value="HUPs"/>
    <property type="match status" value="1"/>
</dbReference>
<gene>
    <name evidence="10" type="primary">queC</name>
    <name evidence="11" type="ORF">SAMN02745134_02716</name>
</gene>
<evidence type="ECO:0000256" key="6">
    <source>
        <dbReference type="ARBA" id="ARBA00022840"/>
    </source>
</evidence>
<keyword evidence="12" id="KW-1185">Reference proteome</keyword>